<dbReference type="PROSITE" id="PS51192">
    <property type="entry name" value="HELICASE_ATP_BIND_1"/>
    <property type="match status" value="1"/>
</dbReference>
<keyword evidence="7" id="KW-0175">Coiled coil</keyword>
<keyword evidence="2" id="KW-0547">Nucleotide-binding</keyword>
<proteinExistence type="predicted"/>
<evidence type="ECO:0000256" key="3">
    <source>
        <dbReference type="ARBA" id="ARBA00022801"/>
    </source>
</evidence>
<dbReference type="GO" id="GO:0005524">
    <property type="term" value="F:ATP binding"/>
    <property type="evidence" value="ECO:0007669"/>
    <property type="project" value="UniProtKB-KW"/>
</dbReference>
<dbReference type="Pfam" id="PF21010">
    <property type="entry name" value="HA2_C"/>
    <property type="match status" value="1"/>
</dbReference>
<dbReference type="Gene3D" id="3.40.50.300">
    <property type="entry name" value="P-loop containing nucleotide triphosphate hydrolases"/>
    <property type="match status" value="2"/>
</dbReference>
<feature type="domain" description="Helicase ATP-binding" evidence="9">
    <location>
        <begin position="51"/>
        <end position="224"/>
    </location>
</feature>
<dbReference type="PROSITE" id="PS51194">
    <property type="entry name" value="HELICASE_CTER"/>
    <property type="match status" value="1"/>
</dbReference>
<evidence type="ECO:0000313" key="11">
    <source>
        <dbReference type="EMBL" id="CAH0377202.1"/>
    </source>
</evidence>
<evidence type="ECO:0000259" key="9">
    <source>
        <dbReference type="PROSITE" id="PS51192"/>
    </source>
</evidence>
<dbReference type="SMART" id="SM00847">
    <property type="entry name" value="HA2"/>
    <property type="match status" value="1"/>
</dbReference>
<dbReference type="GO" id="GO:0003723">
    <property type="term" value="F:RNA binding"/>
    <property type="evidence" value="ECO:0007669"/>
    <property type="project" value="TreeGrafter"/>
</dbReference>
<dbReference type="PANTHER" id="PTHR18934:SF99">
    <property type="entry name" value="ATP-DEPENDENT RNA HELICASE DHX37-RELATED"/>
    <property type="match status" value="1"/>
</dbReference>
<dbReference type="EMBL" id="CAKKNE010000005">
    <property type="protein sequence ID" value="CAH0377202.1"/>
    <property type="molecule type" value="Genomic_DNA"/>
</dbReference>
<organism evidence="11 12">
    <name type="scientific">Pelagomonas calceolata</name>
    <dbReference type="NCBI Taxonomy" id="35677"/>
    <lineage>
        <taxon>Eukaryota</taxon>
        <taxon>Sar</taxon>
        <taxon>Stramenopiles</taxon>
        <taxon>Ochrophyta</taxon>
        <taxon>Pelagophyceae</taxon>
        <taxon>Pelagomonadales</taxon>
        <taxon>Pelagomonadaceae</taxon>
        <taxon>Pelagomonas</taxon>
    </lineage>
</organism>
<comment type="caution">
    <text evidence="11">The sequence shown here is derived from an EMBL/GenBank/DDBJ whole genome shotgun (WGS) entry which is preliminary data.</text>
</comment>
<feature type="domain" description="Helicase C-terminal" evidence="10">
    <location>
        <begin position="257"/>
        <end position="437"/>
    </location>
</feature>
<dbReference type="SMART" id="SM00490">
    <property type="entry name" value="HELICc"/>
    <property type="match status" value="1"/>
</dbReference>
<dbReference type="SMART" id="SM00487">
    <property type="entry name" value="DEXDc"/>
    <property type="match status" value="1"/>
</dbReference>
<gene>
    <name evidence="11" type="ORF">PECAL_5P17730</name>
</gene>
<keyword evidence="3" id="KW-0378">Hydrolase</keyword>
<evidence type="ECO:0000256" key="8">
    <source>
        <dbReference type="SAM" id="MobiDB-lite"/>
    </source>
</evidence>
<dbReference type="CDD" id="cd17917">
    <property type="entry name" value="DEXHc_RHA-like"/>
    <property type="match status" value="1"/>
</dbReference>
<evidence type="ECO:0000256" key="7">
    <source>
        <dbReference type="SAM" id="Coils"/>
    </source>
</evidence>
<feature type="coiled-coil region" evidence="7">
    <location>
        <begin position="601"/>
        <end position="628"/>
    </location>
</feature>
<keyword evidence="12" id="KW-1185">Reference proteome</keyword>
<dbReference type="Proteomes" id="UP000789595">
    <property type="component" value="Unassembled WGS sequence"/>
</dbReference>
<dbReference type="AlphaFoldDB" id="A0A8J2SXQ0"/>
<dbReference type="InterPro" id="IPR001650">
    <property type="entry name" value="Helicase_C-like"/>
</dbReference>
<dbReference type="Pfam" id="PF04408">
    <property type="entry name" value="WHD_HA2"/>
    <property type="match status" value="1"/>
</dbReference>
<dbReference type="InterPro" id="IPR011545">
    <property type="entry name" value="DEAD/DEAH_box_helicase_dom"/>
</dbReference>
<accession>A0A8J2SXQ0</accession>
<dbReference type="InterPro" id="IPR014001">
    <property type="entry name" value="Helicase_ATP-bd"/>
</dbReference>
<protein>
    <recommendedName>
        <fullName evidence="1">RNA helicase</fullName>
        <ecNumber evidence="1">3.6.4.13</ecNumber>
    </recommendedName>
</protein>
<evidence type="ECO:0000259" key="10">
    <source>
        <dbReference type="PROSITE" id="PS51194"/>
    </source>
</evidence>
<keyword evidence="4" id="KW-0347">Helicase</keyword>
<dbReference type="PANTHER" id="PTHR18934">
    <property type="entry name" value="ATP-DEPENDENT RNA HELICASE"/>
    <property type="match status" value="1"/>
</dbReference>
<evidence type="ECO:0000256" key="6">
    <source>
        <dbReference type="ARBA" id="ARBA00047984"/>
    </source>
</evidence>
<feature type="compositionally biased region" description="Low complexity" evidence="8">
    <location>
        <begin position="1"/>
        <end position="10"/>
    </location>
</feature>
<dbReference type="OrthoDB" id="10253254at2759"/>
<dbReference type="EC" id="3.6.4.13" evidence="1"/>
<reference evidence="11" key="1">
    <citation type="submission" date="2021-11" db="EMBL/GenBank/DDBJ databases">
        <authorList>
            <consortium name="Genoscope - CEA"/>
            <person name="William W."/>
        </authorList>
    </citation>
    <scope>NUCLEOTIDE SEQUENCE</scope>
</reference>
<dbReference type="Gene3D" id="1.20.120.1080">
    <property type="match status" value="1"/>
</dbReference>
<dbReference type="InterPro" id="IPR007502">
    <property type="entry name" value="Helicase-assoc_dom"/>
</dbReference>
<dbReference type="InterPro" id="IPR048333">
    <property type="entry name" value="HA2_WH"/>
</dbReference>
<name>A0A8J2SXQ0_9STRA</name>
<dbReference type="SUPFAM" id="SSF52540">
    <property type="entry name" value="P-loop containing nucleoside triphosphate hydrolases"/>
    <property type="match status" value="1"/>
</dbReference>
<evidence type="ECO:0000313" key="12">
    <source>
        <dbReference type="Proteomes" id="UP000789595"/>
    </source>
</evidence>
<evidence type="ECO:0000256" key="5">
    <source>
        <dbReference type="ARBA" id="ARBA00022840"/>
    </source>
</evidence>
<dbReference type="GO" id="GO:0016787">
    <property type="term" value="F:hydrolase activity"/>
    <property type="evidence" value="ECO:0007669"/>
    <property type="project" value="UniProtKB-KW"/>
</dbReference>
<feature type="region of interest" description="Disordered" evidence="8">
    <location>
        <begin position="1"/>
        <end position="42"/>
    </location>
</feature>
<dbReference type="CDD" id="cd18791">
    <property type="entry name" value="SF2_C_RHA"/>
    <property type="match status" value="1"/>
</dbReference>
<dbReference type="Pfam" id="PF00270">
    <property type="entry name" value="DEAD"/>
    <property type="match status" value="1"/>
</dbReference>
<keyword evidence="5" id="KW-0067">ATP-binding</keyword>
<dbReference type="Pfam" id="PF00271">
    <property type="entry name" value="Helicase_C"/>
    <property type="match status" value="1"/>
</dbReference>
<dbReference type="InterPro" id="IPR027417">
    <property type="entry name" value="P-loop_NTPase"/>
</dbReference>
<evidence type="ECO:0000256" key="4">
    <source>
        <dbReference type="ARBA" id="ARBA00022806"/>
    </source>
</evidence>
<evidence type="ECO:0000256" key="1">
    <source>
        <dbReference type="ARBA" id="ARBA00012552"/>
    </source>
</evidence>
<evidence type="ECO:0000256" key="2">
    <source>
        <dbReference type="ARBA" id="ARBA00022741"/>
    </source>
</evidence>
<dbReference type="GO" id="GO:0003724">
    <property type="term" value="F:RNA helicase activity"/>
    <property type="evidence" value="ECO:0007669"/>
    <property type="project" value="UniProtKB-EC"/>
</dbReference>
<comment type="catalytic activity">
    <reaction evidence="6">
        <text>ATP + H2O = ADP + phosphate + H(+)</text>
        <dbReference type="Rhea" id="RHEA:13065"/>
        <dbReference type="ChEBI" id="CHEBI:15377"/>
        <dbReference type="ChEBI" id="CHEBI:15378"/>
        <dbReference type="ChEBI" id="CHEBI:30616"/>
        <dbReference type="ChEBI" id="CHEBI:43474"/>
        <dbReference type="ChEBI" id="CHEBI:456216"/>
        <dbReference type="EC" id="3.6.4.13"/>
    </reaction>
</comment>
<sequence>MSTPDAAAGAMPPPPRPDAADAAAMPPPPPIPTNSKTNPDLPIAGARADIVRLLREHDFLVVVGDTGSGKTTQLPAYLLEDDESRTDNDTFAPVAITQPRRVAATSVSRRVAEERAVTLGGEEVGYKVRFDSVAQRATKLTFMTDGVLVRECVGDGRLTKYKTIVLDEAHERSVDTDVLFGLVKQAVELRKSTNDKLRCVVASATLDAARFSQYFDGAPVLRVPGRSHPVDIYHSKQQQPMTRFGPADKRYVSAAVDVAVQIHKSQNEGHILIFLTGQDEIENACQALRREAAKLEDTIVVGERGPAMLVLPLYGALPQEAADRVFDAVDASQIRKVVVATNIAETSLTVPGVKYVVDPGYVKQKGYDPERAVASLVVVPISKIAAEQRAGRAGRTEAGQCYRLYSKACFDAMAPETIPEIRRSSMASVALALKSLRIVDVLGFDFLDAPDQKQLACALLELHALGALESHGILTPLGHAMASLALEPDLARAALESVHFTGEGTTDPTVRNAVLAVVAMLSAEDVWYVGGKASDRRGAPSARRDAADQLRDEALDAHARFRHPRGDLISLLVVFSEYERACRSGGERTFARKHSLRDRALRFARKARDQLDAELARCERRENKRRRESSDGRVDLDEVCRALAAGLCLNAAERTLNDAYLLLPSASAHVQENKPEKSLVRLDAETEAPMSRPPDHICFHELRVNRHAKGSFARNVVVVDGKWLKKCRKRVGTADVGLLCGKEASTKAPVVVAATAAAAPAASSATAAAPVVDSGQAVDAARARFLARKKQSKTRK</sequence>
<dbReference type="FunFam" id="3.40.50.300:FF:000145">
    <property type="entry name" value="probable ATP-dependent RNA helicase DHX40"/>
    <property type="match status" value="1"/>
</dbReference>